<dbReference type="PANTHER" id="PTHR11735:SF6">
    <property type="entry name" value="TRNA N6-ADENOSINE THREONYLCARBAMOYLTRANSFERASE, MITOCHONDRIAL"/>
    <property type="match status" value="1"/>
</dbReference>
<name>I3ZCN7_TERRK</name>
<evidence type="ECO:0000256" key="2">
    <source>
        <dbReference type="ARBA" id="ARBA00022694"/>
    </source>
</evidence>
<comment type="subcellular location">
    <subcellularLocation>
        <location evidence="7">Cytoplasm</location>
    </subcellularLocation>
</comment>
<evidence type="ECO:0000256" key="7">
    <source>
        <dbReference type="HAMAP-Rule" id="MF_01445"/>
    </source>
</evidence>
<evidence type="ECO:0000313" key="9">
    <source>
        <dbReference type="EMBL" id="AFL87005.1"/>
    </source>
</evidence>
<dbReference type="GO" id="GO:0002949">
    <property type="term" value="P:tRNA threonylcarbamoyladenosine modification"/>
    <property type="evidence" value="ECO:0007669"/>
    <property type="project" value="UniProtKB-UniRule"/>
</dbReference>
<feature type="binding site" evidence="7">
    <location>
        <position position="174"/>
    </location>
    <ligand>
        <name>substrate</name>
    </ligand>
</feature>
<dbReference type="InterPro" id="IPR017861">
    <property type="entry name" value="KAE1/TsaD"/>
</dbReference>
<dbReference type="GO" id="GO:0061711">
    <property type="term" value="F:tRNA N(6)-L-threonylcarbamoyladenine synthase activity"/>
    <property type="evidence" value="ECO:0007669"/>
    <property type="project" value="UniProtKB-EC"/>
</dbReference>
<dbReference type="NCBIfam" id="TIGR03723">
    <property type="entry name" value="T6A_TsaD_YgjD"/>
    <property type="match status" value="1"/>
</dbReference>
<dbReference type="PRINTS" id="PR00789">
    <property type="entry name" value="OSIALOPTASE"/>
</dbReference>
<comment type="similarity">
    <text evidence="7">Belongs to the KAE1 / TsaD family.</text>
</comment>
<evidence type="ECO:0000256" key="4">
    <source>
        <dbReference type="ARBA" id="ARBA00023004"/>
    </source>
</evidence>
<dbReference type="PANTHER" id="PTHR11735">
    <property type="entry name" value="TRNA N6-ADENOSINE THREONYLCARBAMOYLTRANSFERASE"/>
    <property type="match status" value="1"/>
</dbReference>
<dbReference type="HAMAP" id="MF_01445">
    <property type="entry name" value="TsaD"/>
    <property type="match status" value="1"/>
</dbReference>
<dbReference type="InterPro" id="IPR022450">
    <property type="entry name" value="TsaD"/>
</dbReference>
<feature type="binding site" evidence="7">
    <location>
        <position position="187"/>
    </location>
    <ligand>
        <name>substrate</name>
    </ligand>
</feature>
<keyword evidence="2 7" id="KW-0819">tRNA processing</keyword>
<feature type="binding site" evidence="7">
    <location>
        <begin position="138"/>
        <end position="142"/>
    </location>
    <ligand>
        <name>substrate</name>
    </ligand>
</feature>
<comment type="function">
    <text evidence="7">Required for the formation of a threonylcarbamoyl group on adenosine at position 37 (t(6)A37) in tRNAs that read codons beginning with adenine. Is involved in the transfer of the threonylcarbamoyl moiety of threonylcarbamoyl-AMP (TC-AMP) to the N6 group of A37, together with TsaE and TsaB. TsaD likely plays a direct catalytic role in this reaction.</text>
</comment>
<keyword evidence="1 7" id="KW-0808">Transferase</keyword>
<dbReference type="KEGG" id="trs:Terro_0668"/>
<keyword evidence="4 7" id="KW-0408">Iron</keyword>
<dbReference type="GO" id="GO:0005506">
    <property type="term" value="F:iron ion binding"/>
    <property type="evidence" value="ECO:0007669"/>
    <property type="project" value="UniProtKB-UniRule"/>
</dbReference>
<reference evidence="9 10" key="1">
    <citation type="submission" date="2012-06" db="EMBL/GenBank/DDBJ databases">
        <title>Complete genome of Terriglobus roseus DSM 18391.</title>
        <authorList>
            <consortium name="US DOE Joint Genome Institute (JGI-PGF)"/>
            <person name="Lucas S."/>
            <person name="Copeland A."/>
            <person name="Lapidus A."/>
            <person name="Glavina del Rio T."/>
            <person name="Dalin E."/>
            <person name="Tice H."/>
            <person name="Bruce D."/>
            <person name="Goodwin L."/>
            <person name="Pitluck S."/>
            <person name="Peters L."/>
            <person name="Mikhailova N."/>
            <person name="Munk A.C.C."/>
            <person name="Kyrpides N."/>
            <person name="Mavromatis K."/>
            <person name="Ivanova N."/>
            <person name="Brettin T."/>
            <person name="Detter J.C."/>
            <person name="Han C."/>
            <person name="Larimer F."/>
            <person name="Land M."/>
            <person name="Hauser L."/>
            <person name="Markowitz V."/>
            <person name="Cheng J.-F."/>
            <person name="Hugenholtz P."/>
            <person name="Woyke T."/>
            <person name="Wu D."/>
            <person name="Brambilla E."/>
            <person name="Klenk H.-P."/>
            <person name="Eisen J.A."/>
        </authorList>
    </citation>
    <scope>NUCLEOTIDE SEQUENCE [LARGE SCALE GENOMIC DNA]</scope>
    <source>
        <strain evidence="10">DSM 18391 / NRRL B-41598 / KBS 63</strain>
    </source>
</reference>
<dbReference type="Gene3D" id="3.30.420.40">
    <property type="match status" value="2"/>
</dbReference>
<feature type="binding site" evidence="7">
    <location>
        <position position="191"/>
    </location>
    <ligand>
        <name>substrate</name>
    </ligand>
</feature>
<keyword evidence="7" id="KW-0963">Cytoplasm</keyword>
<keyword evidence="10" id="KW-1185">Reference proteome</keyword>
<keyword evidence="9" id="KW-0378">Hydrolase</keyword>
<evidence type="ECO:0000313" key="10">
    <source>
        <dbReference type="Proteomes" id="UP000006056"/>
    </source>
</evidence>
<accession>I3ZCN7</accession>
<dbReference type="eggNOG" id="COG0533">
    <property type="taxonomic scope" value="Bacteria"/>
</dbReference>
<dbReference type="NCBIfam" id="TIGR00329">
    <property type="entry name" value="gcp_kae1"/>
    <property type="match status" value="1"/>
</dbReference>
<dbReference type="EC" id="2.3.1.234" evidence="7"/>
<feature type="binding site" evidence="7">
    <location>
        <position position="114"/>
    </location>
    <ligand>
        <name>Fe cation</name>
        <dbReference type="ChEBI" id="CHEBI:24875"/>
    </ligand>
</feature>
<dbReference type="FunFam" id="3.30.420.40:FF:000012">
    <property type="entry name" value="tRNA N6-adenosine threonylcarbamoyltransferase"/>
    <property type="match status" value="1"/>
</dbReference>
<dbReference type="CDD" id="cd24133">
    <property type="entry name" value="ASKHA_NBD_TsaD_bac"/>
    <property type="match status" value="1"/>
</dbReference>
<dbReference type="GO" id="GO:0005737">
    <property type="term" value="C:cytoplasm"/>
    <property type="evidence" value="ECO:0007669"/>
    <property type="project" value="UniProtKB-SubCell"/>
</dbReference>
<feature type="binding site" evidence="7">
    <location>
        <position position="309"/>
    </location>
    <ligand>
        <name>substrate</name>
    </ligand>
</feature>
<keyword evidence="5 7" id="KW-0012">Acyltransferase</keyword>
<evidence type="ECO:0000256" key="1">
    <source>
        <dbReference type="ARBA" id="ARBA00022679"/>
    </source>
</evidence>
<proteinExistence type="inferred from homology"/>
<dbReference type="Proteomes" id="UP000006056">
    <property type="component" value="Chromosome"/>
</dbReference>
<evidence type="ECO:0000259" key="8">
    <source>
        <dbReference type="Pfam" id="PF00814"/>
    </source>
</evidence>
<dbReference type="PATRIC" id="fig|926566.3.peg.660"/>
<dbReference type="EMBL" id="CP003379">
    <property type="protein sequence ID" value="AFL87005.1"/>
    <property type="molecule type" value="Genomic_DNA"/>
</dbReference>
<dbReference type="AlphaFoldDB" id="I3ZCN7"/>
<dbReference type="InterPro" id="IPR043129">
    <property type="entry name" value="ATPase_NBD"/>
</dbReference>
<feature type="binding site" evidence="7">
    <location>
        <position position="118"/>
    </location>
    <ligand>
        <name>Fe cation</name>
        <dbReference type="ChEBI" id="CHEBI:24875"/>
    </ligand>
</feature>
<dbReference type="SUPFAM" id="SSF53067">
    <property type="entry name" value="Actin-like ATPase domain"/>
    <property type="match status" value="1"/>
</dbReference>
<comment type="catalytic activity">
    <reaction evidence="6 7">
        <text>L-threonylcarbamoyladenylate + adenosine(37) in tRNA = N(6)-L-threonylcarbamoyladenosine(37) in tRNA + AMP + H(+)</text>
        <dbReference type="Rhea" id="RHEA:37059"/>
        <dbReference type="Rhea" id="RHEA-COMP:10162"/>
        <dbReference type="Rhea" id="RHEA-COMP:10163"/>
        <dbReference type="ChEBI" id="CHEBI:15378"/>
        <dbReference type="ChEBI" id="CHEBI:73682"/>
        <dbReference type="ChEBI" id="CHEBI:74411"/>
        <dbReference type="ChEBI" id="CHEBI:74418"/>
        <dbReference type="ChEBI" id="CHEBI:456215"/>
        <dbReference type="EC" id="2.3.1.234"/>
    </reaction>
</comment>
<dbReference type="STRING" id="926566.Terro_0668"/>
<feature type="binding site" evidence="7">
    <location>
        <position position="337"/>
    </location>
    <ligand>
        <name>Fe cation</name>
        <dbReference type="ChEBI" id="CHEBI:24875"/>
    </ligand>
</feature>
<evidence type="ECO:0000256" key="3">
    <source>
        <dbReference type="ARBA" id="ARBA00022723"/>
    </source>
</evidence>
<dbReference type="GO" id="GO:0016787">
    <property type="term" value="F:hydrolase activity"/>
    <property type="evidence" value="ECO:0007669"/>
    <property type="project" value="UniProtKB-KW"/>
</dbReference>
<dbReference type="Pfam" id="PF00814">
    <property type="entry name" value="TsaD"/>
    <property type="match status" value="1"/>
</dbReference>
<organism evidence="9 10">
    <name type="scientific">Terriglobus roseus (strain DSM 18391 / NRRL B-41598 / KBS 63)</name>
    <dbReference type="NCBI Taxonomy" id="926566"/>
    <lineage>
        <taxon>Bacteria</taxon>
        <taxon>Pseudomonadati</taxon>
        <taxon>Acidobacteriota</taxon>
        <taxon>Terriglobia</taxon>
        <taxon>Terriglobales</taxon>
        <taxon>Acidobacteriaceae</taxon>
        <taxon>Terriglobus</taxon>
    </lineage>
</organism>
<comment type="cofactor">
    <cofactor evidence="7">
        <name>Fe(2+)</name>
        <dbReference type="ChEBI" id="CHEBI:29033"/>
    </cofactor>
    <text evidence="7">Binds 1 Fe(2+) ion per subunit.</text>
</comment>
<sequence length="369" mass="38367">MGTGLILGIESSCDETAAAVVRSGGEVLSNVVASQMEMHALYGGVVPELASREHLRNIVPVVREALRAADVSADDLDAIAVTAGPGLAGALLVGISFAKAYAFGLEKPLIAVNHLEGHIHAVLMERHGASAGGLLALVVSGGHTHLYLADESDGSWRYRNVGRTVDDAAGEAYDKVAKLLGLGYPGGPWIDRLSAHGNANAVPFRFISINRGTEEDPSFDFSFSGIKTAVLRYVDTHGMKAAIDARRAALARIEQPSLKDVLALCDAETLDLIASFQHAVVGNLVRQTLAAAAHFGATGIVVSGGVAANRALRARFAEVAAERGLSVAFPGASLSTDNAAMIAAAAWPKLRHGEFAGADLNATPQLRLG</sequence>
<gene>
    <name evidence="7" type="primary">tsaD</name>
    <name evidence="9" type="ordered locus">Terro_0668</name>
</gene>
<feature type="domain" description="Gcp-like" evidence="8">
    <location>
        <begin position="26"/>
        <end position="343"/>
    </location>
</feature>
<keyword evidence="3 7" id="KW-0479">Metal-binding</keyword>
<dbReference type="OrthoDB" id="9806197at2"/>
<dbReference type="HOGENOM" id="CLU_023208_0_2_0"/>
<protein>
    <recommendedName>
        <fullName evidence="7">tRNA N6-adenosine threonylcarbamoyltransferase</fullName>
        <ecNumber evidence="7">2.3.1.234</ecNumber>
    </recommendedName>
    <alternativeName>
        <fullName evidence="7">N6-L-threonylcarbamoyladenine synthase</fullName>
        <shortName evidence="7">t(6)A synthase</shortName>
    </alternativeName>
    <alternativeName>
        <fullName evidence="7">t(6)A37 threonylcarbamoyladenosine biosynthesis protein TsaD</fullName>
    </alternativeName>
    <alternativeName>
        <fullName evidence="7">tRNA threonylcarbamoyladenosine biosynthesis protein TsaD</fullName>
    </alternativeName>
</protein>
<dbReference type="InterPro" id="IPR000905">
    <property type="entry name" value="Gcp-like_dom"/>
</dbReference>
<evidence type="ECO:0000256" key="5">
    <source>
        <dbReference type="ARBA" id="ARBA00023315"/>
    </source>
</evidence>
<dbReference type="RefSeq" id="WP_014784574.1">
    <property type="nucleotide sequence ID" value="NC_018014.1"/>
</dbReference>
<evidence type="ECO:0000256" key="6">
    <source>
        <dbReference type="ARBA" id="ARBA00048117"/>
    </source>
</evidence>